<dbReference type="Proteomes" id="UP001235269">
    <property type="component" value="Unassembled WGS sequence"/>
</dbReference>
<accession>A0ABU0I6Z7</accession>
<gene>
    <name evidence="1" type="ORF">QO005_000303</name>
</gene>
<sequence length="73" mass="8010">MAGKRGADIQQGESIAYITQMLGELRAVAEREGAEMLCYLIEMAYMEAGDILNGRRSLSIEHIDRDKAPGVPV</sequence>
<dbReference type="EMBL" id="JAUSWH010000001">
    <property type="protein sequence ID" value="MDQ0453988.1"/>
    <property type="molecule type" value="Genomic_DNA"/>
</dbReference>
<comment type="caution">
    <text evidence="1">The sequence shown here is derived from an EMBL/GenBank/DDBJ whole genome shotgun (WGS) entry which is preliminary data.</text>
</comment>
<proteinExistence type="predicted"/>
<dbReference type="RefSeq" id="WP_307156207.1">
    <property type="nucleotide sequence ID" value="NZ_JAUSWH010000001.1"/>
</dbReference>
<protein>
    <submittedName>
        <fullName evidence="1">Uncharacterized protein</fullName>
    </submittedName>
</protein>
<organism evidence="1 2">
    <name type="scientific">Rhizobium paknamense</name>
    <dbReference type="NCBI Taxonomy" id="1206817"/>
    <lineage>
        <taxon>Bacteria</taxon>
        <taxon>Pseudomonadati</taxon>
        <taxon>Pseudomonadota</taxon>
        <taxon>Alphaproteobacteria</taxon>
        <taxon>Hyphomicrobiales</taxon>
        <taxon>Rhizobiaceae</taxon>
        <taxon>Rhizobium/Agrobacterium group</taxon>
        <taxon>Rhizobium</taxon>
    </lineage>
</organism>
<reference evidence="1 2" key="1">
    <citation type="submission" date="2023-07" db="EMBL/GenBank/DDBJ databases">
        <title>Genomic Encyclopedia of Type Strains, Phase IV (KMG-IV): sequencing the most valuable type-strain genomes for metagenomic binning, comparative biology and taxonomic classification.</title>
        <authorList>
            <person name="Goeker M."/>
        </authorList>
    </citation>
    <scope>NUCLEOTIDE SEQUENCE [LARGE SCALE GENOMIC DNA]</scope>
    <source>
        <strain evidence="1 2">DSM 100301</strain>
    </source>
</reference>
<keyword evidence="2" id="KW-1185">Reference proteome</keyword>
<name>A0ABU0I6Z7_9HYPH</name>
<evidence type="ECO:0000313" key="2">
    <source>
        <dbReference type="Proteomes" id="UP001235269"/>
    </source>
</evidence>
<evidence type="ECO:0000313" key="1">
    <source>
        <dbReference type="EMBL" id="MDQ0453988.1"/>
    </source>
</evidence>